<accession>A0A6V7JKA2</accession>
<organism evidence="1">
    <name type="scientific">Bracon brevicornis</name>
    <dbReference type="NCBI Taxonomy" id="1563983"/>
    <lineage>
        <taxon>Eukaryota</taxon>
        <taxon>Metazoa</taxon>
        <taxon>Ecdysozoa</taxon>
        <taxon>Arthropoda</taxon>
        <taxon>Hexapoda</taxon>
        <taxon>Insecta</taxon>
        <taxon>Pterygota</taxon>
        <taxon>Neoptera</taxon>
        <taxon>Endopterygota</taxon>
        <taxon>Hymenoptera</taxon>
        <taxon>Apocrita</taxon>
        <taxon>Ichneumonoidea</taxon>
        <taxon>Braconidae</taxon>
        <taxon>Braconinae</taxon>
        <taxon>Bracon</taxon>
    </lineage>
</organism>
<evidence type="ECO:0000313" key="1">
    <source>
        <dbReference type="EMBL" id="CAD1552574.1"/>
    </source>
</evidence>
<proteinExistence type="predicted"/>
<sequence length="70" mass="7859">MTGDFKRLRKLRDTLIPLMDSPSDPGLAEGKEKLGSFRRIGEIRNGGRIRSIGIEDHNVKEIVFGNCAEF</sequence>
<reference evidence="1" key="1">
    <citation type="submission" date="2020-07" db="EMBL/GenBank/DDBJ databases">
        <authorList>
            <person name="Ferguson B K."/>
        </authorList>
    </citation>
    <scope>NUCLEOTIDE SEQUENCE</scope>
    <source>
        <strain evidence="1">L06</strain>
    </source>
</reference>
<dbReference type="AlphaFoldDB" id="A0A6V7JKA2"/>
<name>A0A6V7JKA2_9HYME</name>
<dbReference type="EMBL" id="CADCXW020000018">
    <property type="protein sequence ID" value="CAD1552574.1"/>
    <property type="molecule type" value="Genomic_DNA"/>
</dbReference>
<protein>
    <submittedName>
        <fullName evidence="1">Uncharacterized protein</fullName>
    </submittedName>
</protein>
<gene>
    <name evidence="1" type="ORF">BBRV_LOCUS55248</name>
</gene>